<feature type="non-terminal residue" evidence="1">
    <location>
        <position position="1"/>
    </location>
</feature>
<protein>
    <submittedName>
        <fullName evidence="1">Uncharacterized protein</fullName>
    </submittedName>
</protein>
<dbReference type="Proteomes" id="UP000192247">
    <property type="component" value="Unassembled WGS sequence"/>
</dbReference>
<keyword evidence="2" id="KW-1185">Reference proteome</keyword>
<gene>
    <name evidence="1" type="ORF">BIW11_11990</name>
</gene>
<reference evidence="1 2" key="1">
    <citation type="journal article" date="2017" name="Gigascience">
        <title>Draft genome of the honey bee ectoparasitic mite, Tropilaelaps mercedesae, is shaped by the parasitic life history.</title>
        <authorList>
            <person name="Dong X."/>
            <person name="Armstrong S.D."/>
            <person name="Xia D."/>
            <person name="Makepeace B.L."/>
            <person name="Darby A.C."/>
            <person name="Kadowaki T."/>
        </authorList>
    </citation>
    <scope>NUCLEOTIDE SEQUENCE [LARGE SCALE GENOMIC DNA]</scope>
    <source>
        <strain evidence="1">Wuxi-XJTLU</strain>
    </source>
</reference>
<comment type="caution">
    <text evidence="1">The sequence shown here is derived from an EMBL/GenBank/DDBJ whole genome shotgun (WGS) entry which is preliminary data.</text>
</comment>
<dbReference type="EMBL" id="MNPL01019464">
    <property type="protein sequence ID" value="OQR69894.1"/>
    <property type="molecule type" value="Genomic_DNA"/>
</dbReference>
<evidence type="ECO:0000313" key="2">
    <source>
        <dbReference type="Proteomes" id="UP000192247"/>
    </source>
</evidence>
<organism evidence="1 2">
    <name type="scientific">Tropilaelaps mercedesae</name>
    <dbReference type="NCBI Taxonomy" id="418985"/>
    <lineage>
        <taxon>Eukaryota</taxon>
        <taxon>Metazoa</taxon>
        <taxon>Ecdysozoa</taxon>
        <taxon>Arthropoda</taxon>
        <taxon>Chelicerata</taxon>
        <taxon>Arachnida</taxon>
        <taxon>Acari</taxon>
        <taxon>Parasitiformes</taxon>
        <taxon>Mesostigmata</taxon>
        <taxon>Gamasina</taxon>
        <taxon>Dermanyssoidea</taxon>
        <taxon>Laelapidae</taxon>
        <taxon>Tropilaelaps</taxon>
    </lineage>
</organism>
<dbReference type="AlphaFoldDB" id="A0A1V9X8K8"/>
<name>A0A1V9X8K8_9ACAR</name>
<proteinExistence type="predicted"/>
<dbReference type="InParanoid" id="A0A1V9X8K8"/>
<evidence type="ECO:0000313" key="1">
    <source>
        <dbReference type="EMBL" id="OQR69894.1"/>
    </source>
</evidence>
<sequence>YCSAEISIQGACQSRTFYANDARCLQSGRAVAATVRLSLGSQQQGPVAEKRCYAVLTVPHAAGSIRPTITIRTAVTGLEGVRRTLIVWRIMFLRMIFPMTRILPRRG</sequence>
<accession>A0A1V9X8K8</accession>